<dbReference type="Gene3D" id="3.40.50.1460">
    <property type="match status" value="1"/>
</dbReference>
<dbReference type="NCBIfam" id="TIGR04183">
    <property type="entry name" value="Por_Secre_tail"/>
    <property type="match status" value="1"/>
</dbReference>
<dbReference type="Pfam" id="PF01364">
    <property type="entry name" value="Peptidase_C25"/>
    <property type="match status" value="1"/>
</dbReference>
<dbReference type="Gene3D" id="2.60.40.4070">
    <property type="match status" value="1"/>
</dbReference>
<dbReference type="SUPFAM" id="SSF52129">
    <property type="entry name" value="Caspase-like"/>
    <property type="match status" value="1"/>
</dbReference>
<feature type="domain" description="FlgD/Vpr Ig-like" evidence="3">
    <location>
        <begin position="1145"/>
        <end position="1212"/>
    </location>
</feature>
<dbReference type="InterPro" id="IPR029031">
    <property type="entry name" value="Gingipain_N_sf"/>
</dbReference>
<dbReference type="InterPro" id="IPR026444">
    <property type="entry name" value="Secre_tail"/>
</dbReference>
<sequence length="1226" mass="136349">MAQTTVSVLSSDMEKLVIQIICEPNNPDDLAPIELLIGLPDSNLPSIITRSEKPIAHPFQVVIPTKTQWIHQQKLNDLQTGTIQVSPLSSVGLYYPSQTITIYLNGRNDSPPKLTSVHQNLLPPKVLNWSTAKNWIHPPKHVLHKIRAMPKGRWIQFNIEHDGIYKIPANAIHSALDTGESLDPRNFMLFTASAMGRDRTYNLTQKITNNATIPENLIELAIMINGESDGSLDTSDEIYFYGQGPSGFDQNADQVRWHQNLYFIQSVYWLLIPDDNSIRGKRIETGKTVEDGPLSIDYGFVHSHFESDLINPHKSGLAWGNTVIKQGSSFSQEVDLGQPVSSISASGTFGMIGKESVKTRYENTKHAVQLSLNSQELSLITWSNIGLKSGDFSIAAGTLPQGSQAFQISNISDNPNSEPLFDFLTLSYAQKLIYSYPFEFFAPVTANDMTFTISGADIQIWNITDLRLPQNVPNQTQNDLTLMRVSLPPDTLQRYFVFNHDDIPSIENLSLIGIKNFYKLRDQLSGADHVIIGPETFRTPAQTLISHRGKSFYASIGDIYDEFSGGNQDPVAIRHFLQWARDNWTTKPYTVLLLGDGDYDYRNITGQSNIIIPTIEVGTFYSYASDDRLTSFNGIIPEMALGRYPARSTQEVTNFVEKIIAFETSMPPGLWKQRITLVADDPARPEKELHELTIGKSHTLYSERLSKSIPDFMEIKKLYMVNYPEVSDGSGFGVIKPEATQALFDQISAGTALINFIGHGNSTQWAQEKLLIINETRNDIQSMHTEMKLPIWIAGTCNWGQFDQIGSESFAEELIRTTMDAASAIITTTRGITVSSNIYYLEKIFDAIFPNGGMTDTNLGIALQSVKTGGSDGELFHLFGDPAMKLPIPSQIIGDGKVQPDTLATLDVGTLNGTSPFVSGQGFLIFEDGPSQITKSFNFRSSKEEISYLRIGPTLFRGAFTFDEAFLSPQFRVPKDITYSDNPAKVRFSITSNTGEEAVGAVGKIQLTLGPPSNDTDGPIITFESKSGRILRSGDHLSSEKKLIIRISDPLGINLTGEKGHELLFINPTMDDKSIVTERFIYDVNSLNTGTIEYNIPSEDNQLSLVVSAWDNANNPTEAQIDLILLKSEKLDLLHVFNFPNPFAHETKFTFELTADAEISVDIYTLAGRRIKSILPVFFTIGYQQIDWNGRDDYGGMLANGVYLYKITASNGSQKINHVGRMAVFR</sequence>
<dbReference type="GO" id="GO:0008234">
    <property type="term" value="F:cysteine-type peptidase activity"/>
    <property type="evidence" value="ECO:0007669"/>
    <property type="project" value="InterPro"/>
</dbReference>
<evidence type="ECO:0000259" key="3">
    <source>
        <dbReference type="Pfam" id="PF13860"/>
    </source>
</evidence>
<dbReference type="CDD" id="cd02258">
    <property type="entry name" value="Peptidase_C25_N"/>
    <property type="match status" value="1"/>
</dbReference>
<reference evidence="4" key="1">
    <citation type="submission" date="2015-10" db="EMBL/GenBank/DDBJ databases">
        <authorList>
            <person name="Gilbert D.G."/>
        </authorList>
    </citation>
    <scope>NUCLEOTIDE SEQUENCE</scope>
</reference>
<dbReference type="Pfam" id="PF13860">
    <property type="entry name" value="FlgD_ig"/>
    <property type="match status" value="1"/>
</dbReference>
<dbReference type="InterPro" id="IPR001769">
    <property type="entry name" value="Gingipain"/>
</dbReference>
<organism evidence="4">
    <name type="scientific">hydrothermal vent metagenome</name>
    <dbReference type="NCBI Taxonomy" id="652676"/>
    <lineage>
        <taxon>unclassified sequences</taxon>
        <taxon>metagenomes</taxon>
        <taxon>ecological metagenomes</taxon>
    </lineage>
</organism>
<dbReference type="AlphaFoldDB" id="A0A160VDQ2"/>
<feature type="domain" description="Gingipain" evidence="2">
    <location>
        <begin position="530"/>
        <end position="886"/>
    </location>
</feature>
<dbReference type="InterPro" id="IPR025965">
    <property type="entry name" value="FlgD/Vpr_Ig-like"/>
</dbReference>
<proteinExistence type="predicted"/>
<dbReference type="InterPro" id="IPR029030">
    <property type="entry name" value="Caspase-like_dom_sf"/>
</dbReference>
<name>A0A160VDQ2_9ZZZZ</name>
<dbReference type="NCBIfam" id="NF033707">
    <property type="entry name" value="T9SS_sortase"/>
    <property type="match status" value="1"/>
</dbReference>
<evidence type="ECO:0000313" key="4">
    <source>
        <dbReference type="EMBL" id="CUV08606.1"/>
    </source>
</evidence>
<dbReference type="GO" id="GO:0006508">
    <property type="term" value="P:proteolysis"/>
    <property type="evidence" value="ECO:0007669"/>
    <property type="project" value="InterPro"/>
</dbReference>
<evidence type="ECO:0000256" key="1">
    <source>
        <dbReference type="ARBA" id="ARBA00022729"/>
    </source>
</evidence>
<dbReference type="EMBL" id="FAXC01000092">
    <property type="protein sequence ID" value="CUV08606.1"/>
    <property type="molecule type" value="Genomic_DNA"/>
</dbReference>
<gene>
    <name evidence="4" type="ORF">MGWOODY_Mmi2510</name>
</gene>
<accession>A0A160VDQ2</accession>
<evidence type="ECO:0000259" key="2">
    <source>
        <dbReference type="Pfam" id="PF01364"/>
    </source>
</evidence>
<dbReference type="Gene3D" id="3.40.50.10390">
    <property type="entry name" value="Gingipain r, domain 1"/>
    <property type="match status" value="1"/>
</dbReference>
<evidence type="ECO:0008006" key="5">
    <source>
        <dbReference type="Google" id="ProtNLM"/>
    </source>
</evidence>
<keyword evidence="1" id="KW-0732">Signal</keyword>
<protein>
    <recommendedName>
        <fullName evidence="5">Gingipain domain-containing protein</fullName>
    </recommendedName>
</protein>